<name>A0A822Y4V7_NELNU</name>
<dbReference type="GO" id="GO:0006355">
    <property type="term" value="P:regulation of DNA-templated transcription"/>
    <property type="evidence" value="ECO:0007669"/>
    <property type="project" value="InterPro"/>
</dbReference>
<dbReference type="PANTHER" id="PTHR33124:SF12">
    <property type="entry name" value="TRANSCRIPTION FACTOR BHLH148"/>
    <property type="match status" value="1"/>
</dbReference>
<evidence type="ECO:0000256" key="2">
    <source>
        <dbReference type="ARBA" id="ARBA00023015"/>
    </source>
</evidence>
<feature type="region of interest" description="Disordered" evidence="5">
    <location>
        <begin position="1"/>
        <end position="31"/>
    </location>
</feature>
<keyword evidence="3" id="KW-0804">Transcription</keyword>
<comment type="subcellular location">
    <subcellularLocation>
        <location evidence="1">Nucleus</location>
    </subcellularLocation>
</comment>
<dbReference type="PANTHER" id="PTHR33124">
    <property type="entry name" value="TRANSCRIPTION FACTOR IBH1-LIKE 1"/>
    <property type="match status" value="1"/>
</dbReference>
<evidence type="ECO:0000256" key="4">
    <source>
        <dbReference type="ARBA" id="ARBA00023242"/>
    </source>
</evidence>
<organism evidence="6 7">
    <name type="scientific">Nelumbo nucifera</name>
    <name type="common">Sacred lotus</name>
    <dbReference type="NCBI Taxonomy" id="4432"/>
    <lineage>
        <taxon>Eukaryota</taxon>
        <taxon>Viridiplantae</taxon>
        <taxon>Streptophyta</taxon>
        <taxon>Embryophyta</taxon>
        <taxon>Tracheophyta</taxon>
        <taxon>Spermatophyta</taxon>
        <taxon>Magnoliopsida</taxon>
        <taxon>Proteales</taxon>
        <taxon>Nelumbonaceae</taxon>
        <taxon>Nelumbo</taxon>
    </lineage>
</organism>
<protein>
    <submittedName>
        <fullName evidence="6">Uncharacterized protein</fullName>
    </submittedName>
</protein>
<sequence>MTSSPSSSRNGFSSVNRKNRRMASSVARKKPESVEVLIQRKFNRLRRMIPGEDRNDVETLFRETANYILFLELKVVILKRLLYGVL</sequence>
<evidence type="ECO:0000256" key="5">
    <source>
        <dbReference type="SAM" id="MobiDB-lite"/>
    </source>
</evidence>
<keyword evidence="7" id="KW-1185">Reference proteome</keyword>
<feature type="compositionally biased region" description="Low complexity" evidence="5">
    <location>
        <begin position="1"/>
        <end position="14"/>
    </location>
</feature>
<accession>A0A822Y4V7</accession>
<evidence type="ECO:0000313" key="7">
    <source>
        <dbReference type="Proteomes" id="UP000607653"/>
    </source>
</evidence>
<evidence type="ECO:0000256" key="3">
    <source>
        <dbReference type="ARBA" id="ARBA00023163"/>
    </source>
</evidence>
<dbReference type="InterPro" id="IPR044549">
    <property type="entry name" value="bHLH_AtIBH1-like"/>
</dbReference>
<dbReference type="AlphaFoldDB" id="A0A822Y4V7"/>
<evidence type="ECO:0000313" key="6">
    <source>
        <dbReference type="EMBL" id="DAD27570.1"/>
    </source>
</evidence>
<gene>
    <name evidence="6" type="ORF">HUJ06_029038</name>
</gene>
<dbReference type="CDD" id="cd11444">
    <property type="entry name" value="bHLH_AtIBH1_like"/>
    <property type="match status" value="1"/>
</dbReference>
<comment type="caution">
    <text evidence="6">The sequence shown here is derived from an EMBL/GenBank/DDBJ whole genome shotgun (WGS) entry which is preliminary data.</text>
</comment>
<dbReference type="Proteomes" id="UP000607653">
    <property type="component" value="Unassembled WGS sequence"/>
</dbReference>
<dbReference type="EMBL" id="DUZY01000002">
    <property type="protein sequence ID" value="DAD27570.1"/>
    <property type="molecule type" value="Genomic_DNA"/>
</dbReference>
<dbReference type="GO" id="GO:0005634">
    <property type="term" value="C:nucleus"/>
    <property type="evidence" value="ECO:0007669"/>
    <property type="project" value="UniProtKB-SubCell"/>
</dbReference>
<keyword evidence="2" id="KW-0805">Transcription regulation</keyword>
<keyword evidence="4" id="KW-0539">Nucleus</keyword>
<evidence type="ECO:0000256" key="1">
    <source>
        <dbReference type="ARBA" id="ARBA00004123"/>
    </source>
</evidence>
<proteinExistence type="predicted"/>
<dbReference type="InterPro" id="IPR044660">
    <property type="entry name" value="IBH1-like"/>
</dbReference>
<reference evidence="6 7" key="1">
    <citation type="journal article" date="2020" name="Mol. Biol. Evol.">
        <title>Distinct Expression and Methylation Patterns for Genes with Different Fates following a Single Whole-Genome Duplication in Flowering Plants.</title>
        <authorList>
            <person name="Shi T."/>
            <person name="Rahmani R.S."/>
            <person name="Gugger P.F."/>
            <person name="Wang M."/>
            <person name="Li H."/>
            <person name="Zhang Y."/>
            <person name="Li Z."/>
            <person name="Wang Q."/>
            <person name="Van de Peer Y."/>
            <person name="Marchal K."/>
            <person name="Chen J."/>
        </authorList>
    </citation>
    <scope>NUCLEOTIDE SEQUENCE [LARGE SCALE GENOMIC DNA]</scope>
    <source>
        <tissue evidence="6">Leaf</tissue>
    </source>
</reference>